<dbReference type="Gene3D" id="3.50.30.30">
    <property type="match status" value="1"/>
</dbReference>
<feature type="transmembrane region" description="Helical" evidence="2">
    <location>
        <begin position="39"/>
        <end position="61"/>
    </location>
</feature>
<dbReference type="InterPro" id="IPR013320">
    <property type="entry name" value="ConA-like_dom_sf"/>
</dbReference>
<dbReference type="Gene3D" id="2.60.120.200">
    <property type="match status" value="1"/>
</dbReference>
<dbReference type="Pfam" id="PF00090">
    <property type="entry name" value="TSP_1"/>
    <property type="match status" value="1"/>
</dbReference>
<feature type="compositionally biased region" description="Basic and acidic residues" evidence="1">
    <location>
        <begin position="402"/>
        <end position="419"/>
    </location>
</feature>
<feature type="region of interest" description="Disordered" evidence="1">
    <location>
        <begin position="746"/>
        <end position="766"/>
    </location>
</feature>
<keyword evidence="2" id="KW-0472">Membrane</keyword>
<accession>A0A6S7G7W3</accession>
<dbReference type="InterPro" id="IPR036383">
    <property type="entry name" value="TSP1_rpt_sf"/>
</dbReference>
<dbReference type="SMART" id="SM00209">
    <property type="entry name" value="TSP1"/>
    <property type="match status" value="1"/>
</dbReference>
<dbReference type="SUPFAM" id="SSF52025">
    <property type="entry name" value="PA domain"/>
    <property type="match status" value="1"/>
</dbReference>
<dbReference type="OrthoDB" id="5973910at2759"/>
<feature type="compositionally biased region" description="Basic and acidic residues" evidence="1">
    <location>
        <begin position="1359"/>
        <end position="1370"/>
    </location>
</feature>
<dbReference type="InterPro" id="IPR000884">
    <property type="entry name" value="TSP1_rpt"/>
</dbReference>
<dbReference type="SUPFAM" id="SSF82895">
    <property type="entry name" value="TSP-1 type 1 repeat"/>
    <property type="match status" value="1"/>
</dbReference>
<keyword evidence="4" id="KW-1185">Reference proteome</keyword>
<sequence length="1389" mass="150788">MDEMFFHESRQPVFNNNDEMHCRVETKPKKKKINSKRNVVACGVAIVLATFLVGLGLGFWICNLQKAFDSNGNDPKEEETQSVVRHEDITAQIDRREIEKYLRHFTKHPHIAGSLQNRELATYIKDKWQNEYGIKAKLIRYNVLLSFPSKEKQSALHLINSKNKVNFTTQHMEKAVEESEKQGVVFPPFAAYSPSGNVTAEMIYVNYGRAEDFEYLAKHNVSCKGKIVMVRYGENFRGDKVKQVLPMKYQAVICSLLLWPCLSLCVSRYGKSLHKWKGKRGNAFKKDEIAAVVLTDGNGAQSLGGIEADSLGENSQVTFNTNADKEAVMHELDYGGPVFNHDANVPNTAKETTNTNDMSHYESEEINLVGNSQHKNVKAKPVRLPSLTKEGKIDTFVTKPKTTNENDSLKIIKPDDLEKSSPSNTGDSSTSSKNQTDSTRPKVATSKPKNSEHRSLKAQNTKHRSFASEIDSSNIFDMPDLNLSDDDDILPKSSKLLLGESDDSSPEKLRKSGERMTMFYDRDSRKKKQSVAHKLAGKPEELTTPTVNVKGGQIVGGQISGGNIFGGDIEGGYIAGGTIRGGVVKGGRMSKGLMDGGLLLDGDIAGGFLHNGTVKGGVIRGGNITGGTVTGGEILGGHLSSGFVAGGVLKKGGVEGGVLKGGTIDGGILKGGVMESGKLLGGVVWNGRVTGGTILGGEILGGEVGEGVVIRGGRINGTVTVGRKMNSDFNTPSTRLGSLSPFRLAHPLSQNQPSLHDQPNPHNRAGPKYKLSPHKIVSLHSAARPYSSLSSQDTIEGDVGGRVNSKPFIPQSIPVGRLNGVSSGNIANDAVVINKKHPQNVIVLSNISKEQEQIKRNHQPSGFYNRQPYPNYVSPNSPYSTPRYGYQATSTSATQYQATNSYPSPLAASVQTPQQNGININQFVKQVANGARSVQRSSAAEDKGDVKPTHHWILNQIRNGEVTGVPSGRKFLAKGGIRLNRASIGFDGTATFMDGGSYAGTCVSDPSLCPRGLSFEMTIKVDPAATMYRAPRYILDSGASSFNSRGMALYTMDNKLRADVAIKDKAYCLVAPLVTDKWQDVVLTYHKDGELNMYINCKLVATTENDEQCISCHTSGCHSTDSNTKLVLGRANSDPQSNFARFKAGDLSIYERYLKPQDIDKICGLSKPQKPSSQSANYMQANPGWNSPVLSSYPRTQPGFLKSAIFGPQRKPQNAMNAPYAQKKTQSALNVPYFSPWGTWTTCSTSCGLGTKTRQRSCIYTHAQSGWQTCHGVTFQAEKCSSNCPDVRQHVQAHTQTATRKDSQPAPKTNSANQAHKPAVALTKPAVALTKPAVALTKTNSTVSKGEETASGKQKKENKKNTKDVTGARRDKISKILSKLGNLLGKLDK</sequence>
<dbReference type="Gene3D" id="2.20.100.10">
    <property type="entry name" value="Thrombospondin type-1 (TSP1) repeat"/>
    <property type="match status" value="1"/>
</dbReference>
<feature type="region of interest" description="Disordered" evidence="1">
    <location>
        <begin position="395"/>
        <end position="466"/>
    </location>
</feature>
<feature type="region of interest" description="Disordered" evidence="1">
    <location>
        <begin position="1337"/>
        <end position="1370"/>
    </location>
</feature>
<reference evidence="3" key="1">
    <citation type="submission" date="2020-04" db="EMBL/GenBank/DDBJ databases">
        <authorList>
            <person name="Alioto T."/>
            <person name="Alioto T."/>
            <person name="Gomez Garrido J."/>
        </authorList>
    </citation>
    <scope>NUCLEOTIDE SEQUENCE</scope>
    <source>
        <strain evidence="3">A484AB</strain>
    </source>
</reference>
<dbReference type="Proteomes" id="UP001152795">
    <property type="component" value="Unassembled WGS sequence"/>
</dbReference>
<organism evidence="3 4">
    <name type="scientific">Paramuricea clavata</name>
    <name type="common">Red gorgonian</name>
    <name type="synonym">Violescent sea-whip</name>
    <dbReference type="NCBI Taxonomy" id="317549"/>
    <lineage>
        <taxon>Eukaryota</taxon>
        <taxon>Metazoa</taxon>
        <taxon>Cnidaria</taxon>
        <taxon>Anthozoa</taxon>
        <taxon>Octocorallia</taxon>
        <taxon>Malacalcyonacea</taxon>
        <taxon>Plexauridae</taxon>
        <taxon>Paramuricea</taxon>
    </lineage>
</organism>
<evidence type="ECO:0000256" key="2">
    <source>
        <dbReference type="SAM" id="Phobius"/>
    </source>
</evidence>
<dbReference type="InterPro" id="IPR039373">
    <property type="entry name" value="Peptidase_M28B"/>
</dbReference>
<evidence type="ECO:0000256" key="1">
    <source>
        <dbReference type="SAM" id="MobiDB-lite"/>
    </source>
</evidence>
<keyword evidence="2" id="KW-1133">Transmembrane helix</keyword>
<dbReference type="PROSITE" id="PS50092">
    <property type="entry name" value="TSP1"/>
    <property type="match status" value="1"/>
</dbReference>
<dbReference type="Gene3D" id="3.40.630.10">
    <property type="entry name" value="Zn peptidases"/>
    <property type="match status" value="1"/>
</dbReference>
<dbReference type="GO" id="GO:0004180">
    <property type="term" value="F:carboxypeptidase activity"/>
    <property type="evidence" value="ECO:0007669"/>
    <property type="project" value="TreeGrafter"/>
</dbReference>
<comment type="caution">
    <text evidence="3">The sequence shown here is derived from an EMBL/GenBank/DDBJ whole genome shotgun (WGS) entry which is preliminary data.</text>
</comment>
<dbReference type="PANTHER" id="PTHR10404">
    <property type="entry name" value="N-ACETYLATED-ALPHA-LINKED ACIDIC DIPEPTIDASE"/>
    <property type="match status" value="1"/>
</dbReference>
<dbReference type="PANTHER" id="PTHR10404:SF46">
    <property type="entry name" value="VACUOLAR PROTEIN SORTING-ASSOCIATED PROTEIN 70"/>
    <property type="match status" value="1"/>
</dbReference>
<gene>
    <name evidence="3" type="ORF">PACLA_8A007055</name>
</gene>
<dbReference type="SUPFAM" id="SSF49899">
    <property type="entry name" value="Concanavalin A-like lectins/glucanases"/>
    <property type="match status" value="1"/>
</dbReference>
<dbReference type="EMBL" id="CACRXK020000823">
    <property type="protein sequence ID" value="CAB3985062.1"/>
    <property type="molecule type" value="Genomic_DNA"/>
</dbReference>
<feature type="compositionally biased region" description="Polar residues" evidence="1">
    <location>
        <begin position="748"/>
        <end position="761"/>
    </location>
</feature>
<dbReference type="InterPro" id="IPR046450">
    <property type="entry name" value="PA_dom_sf"/>
</dbReference>
<name>A0A6S7G7W3_PARCT</name>
<evidence type="ECO:0000313" key="4">
    <source>
        <dbReference type="Proteomes" id="UP001152795"/>
    </source>
</evidence>
<keyword evidence="2" id="KW-0812">Transmembrane</keyword>
<feature type="compositionally biased region" description="Low complexity" evidence="1">
    <location>
        <begin position="420"/>
        <end position="434"/>
    </location>
</feature>
<evidence type="ECO:0000313" key="3">
    <source>
        <dbReference type="EMBL" id="CAB3985062.1"/>
    </source>
</evidence>
<protein>
    <submittedName>
        <fullName evidence="3">Uncharacterized protein</fullName>
    </submittedName>
</protein>
<proteinExistence type="predicted"/>
<feature type="region of interest" description="Disordered" evidence="1">
    <location>
        <begin position="1291"/>
        <end position="1319"/>
    </location>
</feature>